<gene>
    <name evidence="2" type="ORF">ACFQGD_15000</name>
</gene>
<evidence type="ECO:0000259" key="1">
    <source>
        <dbReference type="Pfam" id="PF01738"/>
    </source>
</evidence>
<protein>
    <submittedName>
        <fullName evidence="2">Dienelactone hydrolase family protein</fullName>
        <ecNumber evidence="2">3.1.-.-</ecNumber>
    </submittedName>
</protein>
<dbReference type="Gene3D" id="3.40.50.1820">
    <property type="entry name" value="alpha/beta hydrolase"/>
    <property type="match status" value="1"/>
</dbReference>
<accession>A0ABW2BZF1</accession>
<dbReference type="Pfam" id="PF01738">
    <property type="entry name" value="DLH"/>
    <property type="match status" value="1"/>
</dbReference>
<evidence type="ECO:0000313" key="2">
    <source>
        <dbReference type="EMBL" id="MFC6868450.1"/>
    </source>
</evidence>
<dbReference type="PANTHER" id="PTHR46623:SF6">
    <property type="entry name" value="ALPHA_BETA-HYDROLASES SUPERFAMILY PROTEIN"/>
    <property type="match status" value="1"/>
</dbReference>
<dbReference type="InterPro" id="IPR029058">
    <property type="entry name" value="AB_hydrolase_fold"/>
</dbReference>
<evidence type="ECO:0000313" key="3">
    <source>
        <dbReference type="Proteomes" id="UP001596337"/>
    </source>
</evidence>
<feature type="domain" description="Dienelactone hydrolase" evidence="1">
    <location>
        <begin position="33"/>
        <end position="248"/>
    </location>
</feature>
<sequence>MCHPEDVDKPVPGVAREEVGISLASGERLPGSCCRPERGRGPGILLISDIYGRTPFYQHLAERLAGAGYVALLPDMFFRLGPLPEVTRDAAFARWDRLDEHQALSDLESAIGWLRQHADSRTSTVGQLGFCLGGTFALDLCARLDDLATVCYYAFPKSRSGPNQAPRPIDIVNAIQGPILSFWGDADYIDLDEVREFSDEVRAHGISYGDEIYPGAGHGFLSGLIEDSDNTGAATDSWSKTLDFYAAHLTGARVS</sequence>
<organism evidence="2 3">
    <name type="scientific">Haloechinothrix salitolerans</name>
    <dbReference type="NCBI Taxonomy" id="926830"/>
    <lineage>
        <taxon>Bacteria</taxon>
        <taxon>Bacillati</taxon>
        <taxon>Actinomycetota</taxon>
        <taxon>Actinomycetes</taxon>
        <taxon>Pseudonocardiales</taxon>
        <taxon>Pseudonocardiaceae</taxon>
        <taxon>Haloechinothrix</taxon>
    </lineage>
</organism>
<proteinExistence type="predicted"/>
<comment type="caution">
    <text evidence="2">The sequence shown here is derived from an EMBL/GenBank/DDBJ whole genome shotgun (WGS) entry which is preliminary data.</text>
</comment>
<dbReference type="InterPro" id="IPR002925">
    <property type="entry name" value="Dienelactn_hydro"/>
</dbReference>
<dbReference type="GO" id="GO:0016787">
    <property type="term" value="F:hydrolase activity"/>
    <property type="evidence" value="ECO:0007669"/>
    <property type="project" value="UniProtKB-KW"/>
</dbReference>
<keyword evidence="3" id="KW-1185">Reference proteome</keyword>
<dbReference type="EMBL" id="JBHSXX010000001">
    <property type="protein sequence ID" value="MFC6868450.1"/>
    <property type="molecule type" value="Genomic_DNA"/>
</dbReference>
<name>A0ABW2BZF1_9PSEU</name>
<dbReference type="RefSeq" id="WP_345398721.1">
    <property type="nucleotide sequence ID" value="NZ_BAABLA010000028.1"/>
</dbReference>
<dbReference type="PANTHER" id="PTHR46623">
    <property type="entry name" value="CARBOXYMETHYLENEBUTENOLIDASE-RELATED"/>
    <property type="match status" value="1"/>
</dbReference>
<dbReference type="EC" id="3.1.-.-" evidence="2"/>
<dbReference type="SUPFAM" id="SSF53474">
    <property type="entry name" value="alpha/beta-Hydrolases"/>
    <property type="match status" value="1"/>
</dbReference>
<dbReference type="Proteomes" id="UP001596337">
    <property type="component" value="Unassembled WGS sequence"/>
</dbReference>
<dbReference type="InterPro" id="IPR051049">
    <property type="entry name" value="Dienelactone_hydrolase-like"/>
</dbReference>
<keyword evidence="2" id="KW-0378">Hydrolase</keyword>
<reference evidence="3" key="1">
    <citation type="journal article" date="2019" name="Int. J. Syst. Evol. Microbiol.">
        <title>The Global Catalogue of Microorganisms (GCM) 10K type strain sequencing project: providing services to taxonomists for standard genome sequencing and annotation.</title>
        <authorList>
            <consortium name="The Broad Institute Genomics Platform"/>
            <consortium name="The Broad Institute Genome Sequencing Center for Infectious Disease"/>
            <person name="Wu L."/>
            <person name="Ma J."/>
        </authorList>
    </citation>
    <scope>NUCLEOTIDE SEQUENCE [LARGE SCALE GENOMIC DNA]</scope>
    <source>
        <strain evidence="3">KCTC 32255</strain>
    </source>
</reference>